<name>A0A840CVV6_9BACE</name>
<reference evidence="4" key="1">
    <citation type="submission" date="2020-08" db="EMBL/GenBank/DDBJ databases">
        <title>Genomic Encyclopedia of Type Strains, Phase IV (KMG-IV): sequencing the most valuable type-strain genomes for metagenomic binning, comparative biology and taxonomic classification.</title>
        <authorList>
            <person name="Goeker M."/>
        </authorList>
    </citation>
    <scope>NUCLEOTIDE SEQUENCE [LARGE SCALE GENOMIC DNA]</scope>
    <source>
        <strain evidence="4">DSM 105720</strain>
    </source>
</reference>
<keyword evidence="2" id="KW-0175">Coiled coil</keyword>
<comment type="caution">
    <text evidence="4">The sequence shown here is derived from an EMBL/GenBank/DDBJ whole genome shotgun (WGS) entry which is preliminary data.</text>
</comment>
<evidence type="ECO:0000313" key="5">
    <source>
        <dbReference type="Proteomes" id="UP000560658"/>
    </source>
</evidence>
<keyword evidence="3" id="KW-0472">Membrane</keyword>
<dbReference type="SMART" id="SM00028">
    <property type="entry name" value="TPR"/>
    <property type="match status" value="3"/>
</dbReference>
<organism evidence="4 5">
    <name type="scientific">Bacteroides reticulotermitis</name>
    <dbReference type="NCBI Taxonomy" id="1133319"/>
    <lineage>
        <taxon>Bacteria</taxon>
        <taxon>Pseudomonadati</taxon>
        <taxon>Bacteroidota</taxon>
        <taxon>Bacteroidia</taxon>
        <taxon>Bacteroidales</taxon>
        <taxon>Bacteroidaceae</taxon>
        <taxon>Bacteroides</taxon>
    </lineage>
</organism>
<dbReference type="AlphaFoldDB" id="A0A840CVV6"/>
<dbReference type="InterPro" id="IPR011990">
    <property type="entry name" value="TPR-like_helical_dom_sf"/>
</dbReference>
<keyword evidence="1" id="KW-0802">TPR repeat</keyword>
<dbReference type="Gene3D" id="1.25.40.10">
    <property type="entry name" value="Tetratricopeptide repeat domain"/>
    <property type="match status" value="2"/>
</dbReference>
<keyword evidence="3" id="KW-1133">Transmembrane helix</keyword>
<protein>
    <submittedName>
        <fullName evidence="4">Tetratricopeptide (TPR) repeat protein</fullName>
    </submittedName>
</protein>
<sequence length="551" mass="64556">MSDTFLKVEQCMEGHPDSALILLNHIPHPEKLSGKSQADYALLMTQAIDKNYLDFSSDSLIRFAVQYYASDKNDFRSKGKTYFYYGRVMQELSRHEEAMKAYLQARTILEGSKEYKLLGLISERIGDLCWEQDFLEEALKNYKSSRTYYTYAKDSCCLSYALRNIARVHFYERESFDTIRAYYQSALEVASLSKSASESSIMQELGVLYRERKEYGKAESYFLASLNLEENINYRYSTHLSLGKLYLYTKELSKAEYHLMKCLNSTHLDLKADAYNCLSGLEKERGDLRLALSYKEEEDSIRQQSQKEEIGKAMADLQKKYDNEKLQKENLQNTIAYKNKLLLCLALLVAMVCFLCYYYFKLNEKKKRIREIERVIDSNRVLIRIYEKEVQEYRQREDESDATRNKMGALNAKVLVLSMQNKELIGRIKTLDSDRVINDSEITDYLVAMRLLLSLKNDSIKEDLSGEDWGRIFTLLDFMHHNFYSRLRQEFSNLTKHDIEICCLFRCGFTHEELGRIFHTASDSVTKAKGRLKKRIGISINDDLEEFLRKY</sequence>
<feature type="repeat" description="TPR" evidence="1">
    <location>
        <begin position="199"/>
        <end position="232"/>
    </location>
</feature>
<dbReference type="SUPFAM" id="SSF48452">
    <property type="entry name" value="TPR-like"/>
    <property type="match status" value="1"/>
</dbReference>
<accession>A0A840CVV6</accession>
<evidence type="ECO:0000256" key="1">
    <source>
        <dbReference type="PROSITE-ProRule" id="PRU00339"/>
    </source>
</evidence>
<keyword evidence="5" id="KW-1185">Reference proteome</keyword>
<evidence type="ECO:0000313" key="4">
    <source>
        <dbReference type="EMBL" id="MBB4042991.1"/>
    </source>
</evidence>
<gene>
    <name evidence="4" type="ORF">GGR06_000756</name>
</gene>
<dbReference type="EMBL" id="JACIER010000002">
    <property type="protein sequence ID" value="MBB4042991.1"/>
    <property type="molecule type" value="Genomic_DNA"/>
</dbReference>
<dbReference type="Proteomes" id="UP000560658">
    <property type="component" value="Unassembled WGS sequence"/>
</dbReference>
<keyword evidence="3" id="KW-0812">Transmembrane</keyword>
<proteinExistence type="predicted"/>
<feature type="transmembrane region" description="Helical" evidence="3">
    <location>
        <begin position="340"/>
        <end position="360"/>
    </location>
</feature>
<feature type="coiled-coil region" evidence="2">
    <location>
        <begin position="307"/>
        <end position="334"/>
    </location>
</feature>
<dbReference type="PROSITE" id="PS50005">
    <property type="entry name" value="TPR"/>
    <property type="match status" value="1"/>
</dbReference>
<evidence type="ECO:0000256" key="3">
    <source>
        <dbReference type="SAM" id="Phobius"/>
    </source>
</evidence>
<dbReference type="InterPro" id="IPR019734">
    <property type="entry name" value="TPR_rpt"/>
</dbReference>
<evidence type="ECO:0000256" key="2">
    <source>
        <dbReference type="SAM" id="Coils"/>
    </source>
</evidence>